<sequence length="293" mass="31475">MDSDLLRAFVAVTETGGFGAAAKLLNRTQSAVSLQIKRLEERLGATLFDRTSRSVKLTADGARLLPYARRLLDLEDEAQAQLTGTVEGERIRFGLTEEHAAAHLPALLSRLRAAHPETRVEIVCAISSDLVDLFQEGRLDLVLAVRHGPTRTGRVLGVERMIWVAQSGFELPEDTPLPLALNPEGCLFRAHALAAIGRMGRGWSEPYLSQSPTGINVAVQSGLALTVKTPRSVPPGCDDAGDRLGLPPLGLAEIEMHVSPARIGEDFRHLVRLVEAQCGDAGAARRAQSTSSG</sequence>
<dbReference type="PANTHER" id="PTHR30579">
    <property type="entry name" value="TRANSCRIPTIONAL REGULATOR"/>
    <property type="match status" value="1"/>
</dbReference>
<dbReference type="InterPro" id="IPR036388">
    <property type="entry name" value="WH-like_DNA-bd_sf"/>
</dbReference>
<keyword evidence="7" id="KW-1185">Reference proteome</keyword>
<dbReference type="Pfam" id="PF03466">
    <property type="entry name" value="LysR_substrate"/>
    <property type="match status" value="1"/>
</dbReference>
<name>A0A845M8I1_9RHOB</name>
<protein>
    <submittedName>
        <fullName evidence="6">LysR family transcriptional regulator</fullName>
    </submittedName>
</protein>
<dbReference type="SUPFAM" id="SSF53850">
    <property type="entry name" value="Periplasmic binding protein-like II"/>
    <property type="match status" value="1"/>
</dbReference>
<evidence type="ECO:0000256" key="2">
    <source>
        <dbReference type="ARBA" id="ARBA00023015"/>
    </source>
</evidence>
<dbReference type="Proteomes" id="UP000467322">
    <property type="component" value="Unassembled WGS sequence"/>
</dbReference>
<comment type="caution">
    <text evidence="6">The sequence shown here is derived from an EMBL/GenBank/DDBJ whole genome shotgun (WGS) entry which is preliminary data.</text>
</comment>
<dbReference type="RefSeq" id="WP_161352311.1">
    <property type="nucleotide sequence ID" value="NZ_WTUX01000017.1"/>
</dbReference>
<dbReference type="EMBL" id="WTUX01000017">
    <property type="protein sequence ID" value="MZR14197.1"/>
    <property type="molecule type" value="Genomic_DNA"/>
</dbReference>
<accession>A0A845M8I1</accession>
<dbReference type="Gene3D" id="3.40.190.10">
    <property type="entry name" value="Periplasmic binding protein-like II"/>
    <property type="match status" value="2"/>
</dbReference>
<dbReference type="SUPFAM" id="SSF46785">
    <property type="entry name" value="Winged helix' DNA-binding domain"/>
    <property type="match status" value="1"/>
</dbReference>
<dbReference type="GO" id="GO:0003700">
    <property type="term" value="F:DNA-binding transcription factor activity"/>
    <property type="evidence" value="ECO:0007669"/>
    <property type="project" value="InterPro"/>
</dbReference>
<dbReference type="PROSITE" id="PS50931">
    <property type="entry name" value="HTH_LYSR"/>
    <property type="match status" value="1"/>
</dbReference>
<evidence type="ECO:0000313" key="6">
    <source>
        <dbReference type="EMBL" id="MZR14197.1"/>
    </source>
</evidence>
<proteinExistence type="inferred from homology"/>
<dbReference type="InterPro" id="IPR050176">
    <property type="entry name" value="LTTR"/>
</dbReference>
<comment type="similarity">
    <text evidence="1">Belongs to the LysR transcriptional regulatory family.</text>
</comment>
<evidence type="ECO:0000256" key="1">
    <source>
        <dbReference type="ARBA" id="ARBA00009437"/>
    </source>
</evidence>
<feature type="domain" description="HTH lysR-type" evidence="5">
    <location>
        <begin position="1"/>
        <end position="58"/>
    </location>
</feature>
<dbReference type="GO" id="GO:0003677">
    <property type="term" value="F:DNA binding"/>
    <property type="evidence" value="ECO:0007669"/>
    <property type="project" value="UniProtKB-KW"/>
</dbReference>
<gene>
    <name evidence="6" type="ORF">GQE99_14335</name>
</gene>
<reference evidence="6 7" key="1">
    <citation type="submission" date="2019-12" db="EMBL/GenBank/DDBJ databases">
        <title>Maritimibacter sp. nov. sp. isolated from sea sand.</title>
        <authorList>
            <person name="Kim J."/>
            <person name="Jeong S.E."/>
            <person name="Jung H.S."/>
            <person name="Jeon C.O."/>
        </authorList>
    </citation>
    <scope>NUCLEOTIDE SEQUENCE [LARGE SCALE GENOMIC DNA]</scope>
    <source>
        <strain evidence="6 7">DP07</strain>
    </source>
</reference>
<evidence type="ECO:0000256" key="3">
    <source>
        <dbReference type="ARBA" id="ARBA00023125"/>
    </source>
</evidence>
<dbReference type="InterPro" id="IPR005119">
    <property type="entry name" value="LysR_subst-bd"/>
</dbReference>
<dbReference type="PANTHER" id="PTHR30579:SF7">
    <property type="entry name" value="HTH-TYPE TRANSCRIPTIONAL REGULATOR LRHA-RELATED"/>
    <property type="match status" value="1"/>
</dbReference>
<dbReference type="Pfam" id="PF00126">
    <property type="entry name" value="HTH_1"/>
    <property type="match status" value="1"/>
</dbReference>
<dbReference type="AlphaFoldDB" id="A0A845M8I1"/>
<dbReference type="InterPro" id="IPR036390">
    <property type="entry name" value="WH_DNA-bd_sf"/>
</dbReference>
<dbReference type="FunFam" id="1.10.10.10:FF:000001">
    <property type="entry name" value="LysR family transcriptional regulator"/>
    <property type="match status" value="1"/>
</dbReference>
<evidence type="ECO:0000259" key="5">
    <source>
        <dbReference type="PROSITE" id="PS50931"/>
    </source>
</evidence>
<keyword evidence="2" id="KW-0805">Transcription regulation</keyword>
<evidence type="ECO:0000313" key="7">
    <source>
        <dbReference type="Proteomes" id="UP000467322"/>
    </source>
</evidence>
<dbReference type="PRINTS" id="PR00039">
    <property type="entry name" value="HTHLYSR"/>
</dbReference>
<organism evidence="6 7">
    <name type="scientific">Maritimibacter harenae</name>
    <dbReference type="NCBI Taxonomy" id="2606218"/>
    <lineage>
        <taxon>Bacteria</taxon>
        <taxon>Pseudomonadati</taxon>
        <taxon>Pseudomonadota</taxon>
        <taxon>Alphaproteobacteria</taxon>
        <taxon>Rhodobacterales</taxon>
        <taxon>Roseobacteraceae</taxon>
        <taxon>Maritimibacter</taxon>
    </lineage>
</organism>
<dbReference type="InterPro" id="IPR000847">
    <property type="entry name" value="LysR_HTH_N"/>
</dbReference>
<keyword evidence="3" id="KW-0238">DNA-binding</keyword>
<dbReference type="Gene3D" id="1.10.10.10">
    <property type="entry name" value="Winged helix-like DNA-binding domain superfamily/Winged helix DNA-binding domain"/>
    <property type="match status" value="1"/>
</dbReference>
<keyword evidence="4" id="KW-0804">Transcription</keyword>
<evidence type="ECO:0000256" key="4">
    <source>
        <dbReference type="ARBA" id="ARBA00023163"/>
    </source>
</evidence>